<dbReference type="eggNOG" id="COG1595">
    <property type="taxonomic scope" value="Bacteria"/>
</dbReference>
<name>G5ST09_9BACT</name>
<dbReference type="GO" id="GO:0016987">
    <property type="term" value="F:sigma factor activity"/>
    <property type="evidence" value="ECO:0007669"/>
    <property type="project" value="InterPro"/>
</dbReference>
<organism evidence="2 3">
    <name type="scientific">Paraprevotella clara YIT 11840</name>
    <dbReference type="NCBI Taxonomy" id="762968"/>
    <lineage>
        <taxon>Bacteria</taxon>
        <taxon>Pseudomonadati</taxon>
        <taxon>Bacteroidota</taxon>
        <taxon>Bacteroidia</taxon>
        <taxon>Bacteroidales</taxon>
        <taxon>Prevotellaceae</taxon>
        <taxon>Paraprevotella</taxon>
    </lineage>
</organism>
<reference evidence="2 3" key="1">
    <citation type="submission" date="2011-03" db="EMBL/GenBank/DDBJ databases">
        <authorList>
            <person name="Weinstock G."/>
            <person name="Sodergren E."/>
            <person name="Clifton S."/>
            <person name="Fulton L."/>
            <person name="Fulton B."/>
            <person name="Courtney L."/>
            <person name="Fronick C."/>
            <person name="Harrison M."/>
            <person name="Strong C."/>
            <person name="Farmer C."/>
            <person name="Delahaunty K."/>
            <person name="Markovic C."/>
            <person name="Hall O."/>
            <person name="Minx P."/>
            <person name="Tomlinson C."/>
            <person name="Mitreva M."/>
            <person name="Hou S."/>
            <person name="Chen J."/>
            <person name="Wollam A."/>
            <person name="Pepin K.H."/>
            <person name="Johnson M."/>
            <person name="Bhonagiri V."/>
            <person name="Zhang X."/>
            <person name="Suruliraj S."/>
            <person name="Warren W."/>
            <person name="Chinwalla A."/>
            <person name="Mardis E.R."/>
            <person name="Wilson R.K."/>
        </authorList>
    </citation>
    <scope>NUCLEOTIDE SEQUENCE [LARGE SCALE GENOMIC DNA]</scope>
    <source>
        <strain evidence="2 3">YIT 11840</strain>
    </source>
</reference>
<proteinExistence type="predicted"/>
<dbReference type="GO" id="GO:0006352">
    <property type="term" value="P:DNA-templated transcription initiation"/>
    <property type="evidence" value="ECO:0007669"/>
    <property type="project" value="InterPro"/>
</dbReference>
<dbReference type="Pfam" id="PF08281">
    <property type="entry name" value="Sigma70_r4_2"/>
    <property type="match status" value="1"/>
</dbReference>
<dbReference type="EMBL" id="AFFY01000033">
    <property type="protein sequence ID" value="EHG99796.1"/>
    <property type="molecule type" value="Genomic_DNA"/>
</dbReference>
<protein>
    <submittedName>
        <fullName evidence="2">Sigma-70, region 4</fullName>
    </submittedName>
</protein>
<dbReference type="AlphaFoldDB" id="G5ST09"/>
<dbReference type="HOGENOM" id="CLU_085936_0_0_10"/>
<gene>
    <name evidence="2" type="ORF">HMPREF9441_02509</name>
</gene>
<dbReference type="OrthoDB" id="7064118at2"/>
<comment type="caution">
    <text evidence="2">The sequence shown here is derived from an EMBL/GenBank/DDBJ whole genome shotgun (WGS) entry which is preliminary data.</text>
</comment>
<dbReference type="RefSeq" id="WP_008621069.1">
    <property type="nucleotide sequence ID" value="NZ_JH376605.1"/>
</dbReference>
<dbReference type="Proteomes" id="UP000003598">
    <property type="component" value="Unassembled WGS sequence"/>
</dbReference>
<dbReference type="STRING" id="762968.HMPREF9441_02509"/>
<dbReference type="InterPro" id="IPR013249">
    <property type="entry name" value="RNA_pol_sigma70_r4_t2"/>
</dbReference>
<feature type="domain" description="RNA polymerase sigma factor 70 region 4 type 2" evidence="1">
    <location>
        <begin position="154"/>
        <end position="199"/>
    </location>
</feature>
<evidence type="ECO:0000313" key="2">
    <source>
        <dbReference type="EMBL" id="EHG99796.1"/>
    </source>
</evidence>
<sequence length="219" mass="24831">MYATISADIVASTSLSAPETIELKQRIEKLFVLLQDRYPDFWGRQIKGDYIECVMQNVSNAFRVALIIKSYVKSFAVADKNRTKEFQAYGLRMAVGLGEMRIVNIEEGILDGEAIYLSGRAIEEMGTVNKGTMIIKSTLQHLASPLHAIALLTDALMNNMTQRQSEIIYYKLFGLKEKDIAEKVGIKQSSVNKAATTAKWYCIEEALKYFEQINFEEYE</sequence>
<evidence type="ECO:0000313" key="3">
    <source>
        <dbReference type="Proteomes" id="UP000003598"/>
    </source>
</evidence>
<accession>G5ST09</accession>
<dbReference type="PATRIC" id="fig|762968.3.peg.2238"/>
<evidence type="ECO:0000259" key="1">
    <source>
        <dbReference type="Pfam" id="PF08281"/>
    </source>
</evidence>
<keyword evidence="3" id="KW-1185">Reference proteome</keyword>
<dbReference type="GO" id="GO:0003677">
    <property type="term" value="F:DNA binding"/>
    <property type="evidence" value="ECO:0007669"/>
    <property type="project" value="InterPro"/>
</dbReference>
<dbReference type="GeneID" id="93557906"/>
<dbReference type="SUPFAM" id="SSF88659">
    <property type="entry name" value="Sigma3 and sigma4 domains of RNA polymerase sigma factors"/>
    <property type="match status" value="1"/>
</dbReference>
<dbReference type="InterPro" id="IPR013324">
    <property type="entry name" value="RNA_pol_sigma_r3/r4-like"/>
</dbReference>